<accession>A0A1W1HA98</accession>
<evidence type="ECO:0000313" key="1">
    <source>
        <dbReference type="EMBL" id="SLM29366.1"/>
    </source>
</evidence>
<sequence length="46" mass="5301">MPHFPVIENMKATEALFSVYEIDSLQIQAILFQTGYVTIKEIEDNL</sequence>
<protein>
    <submittedName>
        <fullName evidence="1">Uncharacterized protein</fullName>
    </submittedName>
</protein>
<dbReference type="STRING" id="1246637.MTBBW1_1770024"/>
<name>A0A1W1HA98_9BACT</name>
<dbReference type="EMBL" id="FWEV01000087">
    <property type="protein sequence ID" value="SLM29366.1"/>
    <property type="molecule type" value="Genomic_DNA"/>
</dbReference>
<dbReference type="Proteomes" id="UP000191931">
    <property type="component" value="Unassembled WGS sequence"/>
</dbReference>
<dbReference type="AlphaFoldDB" id="A0A1W1HA98"/>
<reference evidence="1 2" key="1">
    <citation type="submission" date="2017-03" db="EMBL/GenBank/DDBJ databases">
        <authorList>
            <person name="Afonso C.L."/>
            <person name="Miller P.J."/>
            <person name="Scott M.A."/>
            <person name="Spackman E."/>
            <person name="Goraichik I."/>
            <person name="Dimitrov K.M."/>
            <person name="Suarez D.L."/>
            <person name="Swayne D.E."/>
        </authorList>
    </citation>
    <scope>NUCLEOTIDE SEQUENCE [LARGE SCALE GENOMIC DNA]</scope>
    <source>
        <strain evidence="1">PRJEB14757</strain>
    </source>
</reference>
<gene>
    <name evidence="1" type="ORF">MTBBW1_1770024</name>
</gene>
<keyword evidence="2" id="KW-1185">Reference proteome</keyword>
<organism evidence="1 2">
    <name type="scientific">Desulfamplus magnetovallimortis</name>
    <dbReference type="NCBI Taxonomy" id="1246637"/>
    <lineage>
        <taxon>Bacteria</taxon>
        <taxon>Pseudomonadati</taxon>
        <taxon>Thermodesulfobacteriota</taxon>
        <taxon>Desulfobacteria</taxon>
        <taxon>Desulfobacterales</taxon>
        <taxon>Desulfobacteraceae</taxon>
        <taxon>Desulfamplus</taxon>
    </lineage>
</organism>
<dbReference type="RefSeq" id="WP_186441529.1">
    <property type="nucleotide sequence ID" value="NZ_LT828553.1"/>
</dbReference>
<proteinExistence type="predicted"/>
<evidence type="ECO:0000313" key="2">
    <source>
        <dbReference type="Proteomes" id="UP000191931"/>
    </source>
</evidence>